<dbReference type="PANTHER" id="PTHR43685:SF2">
    <property type="entry name" value="GLYCOSYLTRANSFERASE 2-LIKE DOMAIN-CONTAINING PROTEIN"/>
    <property type="match status" value="1"/>
</dbReference>
<dbReference type="InterPro" id="IPR050834">
    <property type="entry name" value="Glycosyltransf_2"/>
</dbReference>
<gene>
    <name evidence="4" type="ORF">ESV24_10060</name>
</gene>
<feature type="domain" description="Glycosyltransferase 2-like" evidence="2">
    <location>
        <begin position="7"/>
        <end position="129"/>
    </location>
</feature>
<accession>A0A5C6YP44</accession>
<dbReference type="PANTHER" id="PTHR43685">
    <property type="entry name" value="GLYCOSYLTRANSFERASE"/>
    <property type="match status" value="1"/>
</dbReference>
<feature type="domain" description="Galactosyltransferase C-terminal" evidence="3">
    <location>
        <begin position="149"/>
        <end position="202"/>
    </location>
</feature>
<dbReference type="Gene3D" id="3.90.550.10">
    <property type="entry name" value="Spore Coat Polysaccharide Biosynthesis Protein SpsA, Chain A"/>
    <property type="match status" value="1"/>
</dbReference>
<evidence type="ECO:0000259" key="2">
    <source>
        <dbReference type="Pfam" id="PF00535"/>
    </source>
</evidence>
<name>A0A5C6YP44_9FLAO</name>
<dbReference type="AlphaFoldDB" id="A0A5C6YP44"/>
<dbReference type="Pfam" id="PF00535">
    <property type="entry name" value="Glycos_transf_2"/>
    <property type="match status" value="1"/>
</dbReference>
<dbReference type="GO" id="GO:0016740">
    <property type="term" value="F:transferase activity"/>
    <property type="evidence" value="ECO:0007669"/>
    <property type="project" value="UniProtKB-KW"/>
</dbReference>
<keyword evidence="1 4" id="KW-0808">Transferase</keyword>
<organism evidence="4 5">
    <name type="scientific">Aequorivita lipolytica</name>
    <dbReference type="NCBI Taxonomy" id="153267"/>
    <lineage>
        <taxon>Bacteria</taxon>
        <taxon>Pseudomonadati</taxon>
        <taxon>Bacteroidota</taxon>
        <taxon>Flavobacteriia</taxon>
        <taxon>Flavobacteriales</taxon>
        <taxon>Flavobacteriaceae</taxon>
        <taxon>Aequorivita</taxon>
    </lineage>
</organism>
<evidence type="ECO:0000313" key="5">
    <source>
        <dbReference type="Proteomes" id="UP000321945"/>
    </source>
</evidence>
<protein>
    <submittedName>
        <fullName evidence="4">Glycosyltransferase</fullName>
    </submittedName>
</protein>
<evidence type="ECO:0000259" key="3">
    <source>
        <dbReference type="Pfam" id="PF02709"/>
    </source>
</evidence>
<dbReference type="Pfam" id="PF02709">
    <property type="entry name" value="Glyco_transf_7C"/>
    <property type="match status" value="1"/>
</dbReference>
<dbReference type="InterPro" id="IPR027791">
    <property type="entry name" value="Galactosyl_T_C"/>
</dbReference>
<keyword evidence="5" id="KW-1185">Reference proteome</keyword>
<dbReference type="RefSeq" id="WP_111816144.1">
    <property type="nucleotide sequence ID" value="NZ_CBCRZQ010000006.1"/>
</dbReference>
<dbReference type="InterPro" id="IPR029044">
    <property type="entry name" value="Nucleotide-diphossugar_trans"/>
</dbReference>
<dbReference type="SUPFAM" id="SSF53448">
    <property type="entry name" value="Nucleotide-diphospho-sugar transferases"/>
    <property type="match status" value="1"/>
</dbReference>
<evidence type="ECO:0000313" key="4">
    <source>
        <dbReference type="EMBL" id="TXD68794.1"/>
    </source>
</evidence>
<evidence type="ECO:0000256" key="1">
    <source>
        <dbReference type="ARBA" id="ARBA00022679"/>
    </source>
</evidence>
<dbReference type="Proteomes" id="UP000321945">
    <property type="component" value="Unassembled WGS sequence"/>
</dbReference>
<sequence>MTGVLISIILPCYNQAEYLPEALESVLKQSHSRWECIIVDDGSPDETKRIADEWLIKDSRFSYIKIKNRGLSNARNVGINKAKGEIILPLDADDKIADNYIELSLEEFRKDETVKLVYCKAQKFGIEQGIWVLPNFSLNKLAQINMIFCASFFYKKDWLDIGGYDINMVYGLEDWEFWISLLKNGGTVKKIDSIGFYYRVKKVSMITNLQKEQKEEMLQYMSVKHADFFVKQLGSFYALNKELRTLKRAYMKKVNNKKYVLNLFLKTFFGISIFNIRK</sequence>
<dbReference type="InterPro" id="IPR001173">
    <property type="entry name" value="Glyco_trans_2-like"/>
</dbReference>
<reference evidence="4 5" key="1">
    <citation type="submission" date="2019-08" db="EMBL/GenBank/DDBJ databases">
        <title>Genome of Aequorivita lipolytica Y10-2 (type strain).</title>
        <authorList>
            <person name="Bowman J.P."/>
        </authorList>
    </citation>
    <scope>NUCLEOTIDE SEQUENCE [LARGE SCALE GENOMIC DNA]</scope>
    <source>
        <strain evidence="4 5">Y10-2</strain>
    </source>
</reference>
<proteinExistence type="predicted"/>
<comment type="caution">
    <text evidence="4">The sequence shown here is derived from an EMBL/GenBank/DDBJ whole genome shotgun (WGS) entry which is preliminary data.</text>
</comment>
<dbReference type="EMBL" id="VORU01000008">
    <property type="protein sequence ID" value="TXD68794.1"/>
    <property type="molecule type" value="Genomic_DNA"/>
</dbReference>
<dbReference type="OrthoDB" id="597270at2"/>